<evidence type="ECO:0000313" key="1">
    <source>
        <dbReference type="EMBL" id="GGA90223.1"/>
    </source>
</evidence>
<protein>
    <submittedName>
        <fullName evidence="1">DNA-binding protein</fullName>
    </submittedName>
</protein>
<keyword evidence="2" id="KW-1185">Reference proteome</keyword>
<dbReference type="GO" id="GO:0003677">
    <property type="term" value="F:DNA binding"/>
    <property type="evidence" value="ECO:0007669"/>
    <property type="project" value="UniProtKB-KW"/>
</dbReference>
<proteinExistence type="predicted"/>
<dbReference type="PANTHER" id="PTHR35145">
    <property type="entry name" value="CYTOPLASMIC PROTEIN-RELATED"/>
    <property type="match status" value="1"/>
</dbReference>
<reference evidence="1" key="1">
    <citation type="journal article" date="2014" name="Int. J. Syst. Evol. Microbiol.">
        <title>Complete genome sequence of Corynebacterium casei LMG S-19264T (=DSM 44701T), isolated from a smear-ripened cheese.</title>
        <authorList>
            <consortium name="US DOE Joint Genome Institute (JGI-PGF)"/>
            <person name="Walter F."/>
            <person name="Albersmeier A."/>
            <person name="Kalinowski J."/>
            <person name="Ruckert C."/>
        </authorList>
    </citation>
    <scope>NUCLEOTIDE SEQUENCE</scope>
    <source>
        <strain evidence="1">CGMCC 1.12813</strain>
    </source>
</reference>
<dbReference type="InterPro" id="IPR038056">
    <property type="entry name" value="YjbR-like_sf"/>
</dbReference>
<organism evidence="1 2">
    <name type="scientific">Conyzicola nivalis</name>
    <dbReference type="NCBI Taxonomy" id="1477021"/>
    <lineage>
        <taxon>Bacteria</taxon>
        <taxon>Bacillati</taxon>
        <taxon>Actinomycetota</taxon>
        <taxon>Actinomycetes</taxon>
        <taxon>Micrococcales</taxon>
        <taxon>Microbacteriaceae</taxon>
        <taxon>Conyzicola</taxon>
    </lineage>
</organism>
<dbReference type="PANTHER" id="PTHR35145:SF1">
    <property type="entry name" value="CYTOPLASMIC PROTEIN"/>
    <property type="match status" value="1"/>
</dbReference>
<dbReference type="SUPFAM" id="SSF142906">
    <property type="entry name" value="YjbR-like"/>
    <property type="match status" value="1"/>
</dbReference>
<gene>
    <name evidence="1" type="ORF">GCM10010979_01110</name>
</gene>
<dbReference type="EMBL" id="BMGB01000001">
    <property type="protein sequence ID" value="GGA90223.1"/>
    <property type="molecule type" value="Genomic_DNA"/>
</dbReference>
<dbReference type="InterPro" id="IPR058532">
    <property type="entry name" value="YjbR/MT2646/Rv2570-like"/>
</dbReference>
<evidence type="ECO:0000313" key="2">
    <source>
        <dbReference type="Proteomes" id="UP000606922"/>
    </source>
</evidence>
<name>A0A916WEC9_9MICO</name>
<accession>A0A916WEC9</accession>
<dbReference type="Pfam" id="PF04237">
    <property type="entry name" value="YjbR"/>
    <property type="match status" value="1"/>
</dbReference>
<reference evidence="1" key="2">
    <citation type="submission" date="2020-09" db="EMBL/GenBank/DDBJ databases">
        <authorList>
            <person name="Sun Q."/>
            <person name="Zhou Y."/>
        </authorList>
    </citation>
    <scope>NUCLEOTIDE SEQUENCE</scope>
    <source>
        <strain evidence="1">CGMCC 1.12813</strain>
    </source>
</reference>
<keyword evidence="1" id="KW-0238">DNA-binding</keyword>
<dbReference type="RefSeq" id="WP_188508776.1">
    <property type="nucleotide sequence ID" value="NZ_BMGB01000001.1"/>
</dbReference>
<dbReference type="InterPro" id="IPR007351">
    <property type="entry name" value="YjbR"/>
</dbReference>
<comment type="caution">
    <text evidence="1">The sequence shown here is derived from an EMBL/GenBank/DDBJ whole genome shotgun (WGS) entry which is preliminary data.</text>
</comment>
<dbReference type="Gene3D" id="3.90.1150.30">
    <property type="match status" value="1"/>
</dbReference>
<dbReference type="AlphaFoldDB" id="A0A916WEC9"/>
<dbReference type="Proteomes" id="UP000606922">
    <property type="component" value="Unassembled WGS sequence"/>
</dbReference>
<sequence>MREQDFRELCLNLAGATESFPFGPETPVYKAANGKVFAIMTEPGDPSPAVTLKAAPDDGLAVRAQHPTITPGYHMNKRHWLTVPLDVPEQLLVDLVTESHRLVRPRLAR</sequence>